<dbReference type="NCBIfam" id="TIGR04409">
    <property type="entry name" value="LptC_YrbK"/>
    <property type="match status" value="1"/>
</dbReference>
<dbReference type="OrthoDB" id="6717529at2"/>
<dbReference type="Gene3D" id="2.60.450.10">
    <property type="entry name" value="Lipopolysaccharide (LPS) transport protein A like domain"/>
    <property type="match status" value="1"/>
</dbReference>
<dbReference type="InterPro" id="IPR026265">
    <property type="entry name" value="LptC"/>
</dbReference>
<dbReference type="GO" id="GO:0005886">
    <property type="term" value="C:plasma membrane"/>
    <property type="evidence" value="ECO:0007669"/>
    <property type="project" value="InterPro"/>
</dbReference>
<evidence type="ECO:0000256" key="3">
    <source>
        <dbReference type="ARBA" id="ARBA00022692"/>
    </source>
</evidence>
<dbReference type="STRING" id="1789224.BFG52_05770"/>
<evidence type="ECO:0000256" key="6">
    <source>
        <dbReference type="SAM" id="Phobius"/>
    </source>
</evidence>
<evidence type="ECO:0000256" key="5">
    <source>
        <dbReference type="ARBA" id="ARBA00023136"/>
    </source>
</evidence>
<accession>A0A1B2LY98</accession>
<keyword evidence="4 6" id="KW-1133">Transmembrane helix</keyword>
<keyword evidence="1" id="KW-1003">Cell membrane</keyword>
<keyword evidence="8" id="KW-1185">Reference proteome</keyword>
<evidence type="ECO:0000313" key="8">
    <source>
        <dbReference type="Proteomes" id="UP000093391"/>
    </source>
</evidence>
<evidence type="ECO:0000256" key="1">
    <source>
        <dbReference type="ARBA" id="ARBA00022475"/>
    </source>
</evidence>
<dbReference type="InterPro" id="IPR010664">
    <property type="entry name" value="LipoPS_assembly_LptC-rel"/>
</dbReference>
<evidence type="ECO:0000256" key="2">
    <source>
        <dbReference type="ARBA" id="ARBA00022519"/>
    </source>
</evidence>
<organism evidence="7 8">
    <name type="scientific">Acinetobacter larvae</name>
    <dbReference type="NCBI Taxonomy" id="1789224"/>
    <lineage>
        <taxon>Bacteria</taxon>
        <taxon>Pseudomonadati</taxon>
        <taxon>Pseudomonadota</taxon>
        <taxon>Gammaproteobacteria</taxon>
        <taxon>Moraxellales</taxon>
        <taxon>Moraxellaceae</taxon>
        <taxon>Acinetobacter</taxon>
    </lineage>
</organism>
<keyword evidence="5 6" id="KW-0472">Membrane</keyword>
<gene>
    <name evidence="7" type="ORF">BFG52_05770</name>
</gene>
<dbReference type="RefSeq" id="WP_067553505.1">
    <property type="nucleotide sequence ID" value="NZ_CP016895.1"/>
</dbReference>
<dbReference type="Proteomes" id="UP000093391">
    <property type="component" value="Chromosome"/>
</dbReference>
<dbReference type="KEGG" id="ala:BFG52_05770"/>
<reference evidence="7 8" key="1">
    <citation type="submission" date="2016-08" db="EMBL/GenBank/DDBJ databases">
        <authorList>
            <person name="Seilhamer J.J."/>
        </authorList>
    </citation>
    <scope>NUCLEOTIDE SEQUENCE [LARGE SCALE GENOMIC DNA]</scope>
    <source>
        <strain evidence="7 8">BRTC-1</strain>
    </source>
</reference>
<dbReference type="PANTHER" id="PTHR37481">
    <property type="entry name" value="LIPOPOLYSACCHARIDE EXPORT SYSTEM PROTEIN LPTC"/>
    <property type="match status" value="1"/>
</dbReference>
<dbReference type="InterPro" id="IPR052363">
    <property type="entry name" value="LPS_export_LptC"/>
</dbReference>
<keyword evidence="2" id="KW-0997">Cell inner membrane</keyword>
<dbReference type="GO" id="GO:0030288">
    <property type="term" value="C:outer membrane-bounded periplasmic space"/>
    <property type="evidence" value="ECO:0007669"/>
    <property type="project" value="TreeGrafter"/>
</dbReference>
<dbReference type="Pfam" id="PF06835">
    <property type="entry name" value="LptC"/>
    <property type="match status" value="1"/>
</dbReference>
<evidence type="ECO:0000256" key="4">
    <source>
        <dbReference type="ARBA" id="ARBA00022989"/>
    </source>
</evidence>
<protein>
    <submittedName>
        <fullName evidence="7">LPS export ABC transporter periplasmic protein LptC</fullName>
    </submittedName>
</protein>
<keyword evidence="3 6" id="KW-0812">Transmembrane</keyword>
<dbReference type="GO" id="GO:0017089">
    <property type="term" value="F:glycolipid transfer activity"/>
    <property type="evidence" value="ECO:0007669"/>
    <property type="project" value="TreeGrafter"/>
</dbReference>
<proteinExistence type="predicted"/>
<name>A0A1B2LY98_9GAMM</name>
<dbReference type="AlphaFoldDB" id="A0A1B2LY98"/>
<sequence length="180" mass="20232">MDTRILYLAAVIIASISGAYYYYSGKGQKLETQNSSNMVYSADGLDVLQTNEQGDLYIRAEIEHLEQNLQNDTSKLRKIDATMYLNNQVDATFKANTAAGFNQNEKIILSGDVKATKVLQTGQMIFTTDQLTLFPKQRQLETQQRINITSPGSQFVSQGLKADFNSGQYDFFNIRGEYVP</sequence>
<dbReference type="EMBL" id="CP016895">
    <property type="protein sequence ID" value="AOA57906.1"/>
    <property type="molecule type" value="Genomic_DNA"/>
</dbReference>
<dbReference type="PANTHER" id="PTHR37481:SF1">
    <property type="entry name" value="LIPOPOLYSACCHARIDE EXPORT SYSTEM PROTEIN LPTC"/>
    <property type="match status" value="1"/>
</dbReference>
<feature type="transmembrane region" description="Helical" evidence="6">
    <location>
        <begin position="6"/>
        <end position="23"/>
    </location>
</feature>
<evidence type="ECO:0000313" key="7">
    <source>
        <dbReference type="EMBL" id="AOA57906.1"/>
    </source>
</evidence>
<dbReference type="GO" id="GO:0015221">
    <property type="term" value="F:lipopolysaccharide transmembrane transporter activity"/>
    <property type="evidence" value="ECO:0007669"/>
    <property type="project" value="InterPro"/>
</dbReference>